<dbReference type="EMBL" id="GGEC01071388">
    <property type="protein sequence ID" value="MBX51872.1"/>
    <property type="molecule type" value="Transcribed_RNA"/>
</dbReference>
<feature type="region of interest" description="Disordered" evidence="1">
    <location>
        <begin position="1"/>
        <end position="20"/>
    </location>
</feature>
<sequence length="20" mass="2424">MALHHIFTLKNKNQDKPKYP</sequence>
<organism evidence="2">
    <name type="scientific">Rhizophora mucronata</name>
    <name type="common">Asiatic mangrove</name>
    <dbReference type="NCBI Taxonomy" id="61149"/>
    <lineage>
        <taxon>Eukaryota</taxon>
        <taxon>Viridiplantae</taxon>
        <taxon>Streptophyta</taxon>
        <taxon>Embryophyta</taxon>
        <taxon>Tracheophyta</taxon>
        <taxon>Spermatophyta</taxon>
        <taxon>Magnoliopsida</taxon>
        <taxon>eudicotyledons</taxon>
        <taxon>Gunneridae</taxon>
        <taxon>Pentapetalae</taxon>
        <taxon>rosids</taxon>
        <taxon>fabids</taxon>
        <taxon>Malpighiales</taxon>
        <taxon>Rhizophoraceae</taxon>
        <taxon>Rhizophora</taxon>
    </lineage>
</organism>
<name>A0A2P2PAV2_RHIMU</name>
<reference evidence="2" key="1">
    <citation type="submission" date="2018-02" db="EMBL/GenBank/DDBJ databases">
        <title>Rhizophora mucronata_Transcriptome.</title>
        <authorList>
            <person name="Meera S.P."/>
            <person name="Sreeshan A."/>
            <person name="Augustine A."/>
        </authorList>
    </citation>
    <scope>NUCLEOTIDE SEQUENCE</scope>
    <source>
        <tissue evidence="2">Leaf</tissue>
    </source>
</reference>
<accession>A0A2P2PAV2</accession>
<dbReference type="AlphaFoldDB" id="A0A2P2PAV2"/>
<evidence type="ECO:0000256" key="1">
    <source>
        <dbReference type="SAM" id="MobiDB-lite"/>
    </source>
</evidence>
<evidence type="ECO:0000313" key="2">
    <source>
        <dbReference type="EMBL" id="MBX51872.1"/>
    </source>
</evidence>
<protein>
    <submittedName>
        <fullName evidence="2">Uncharacterized protein</fullName>
    </submittedName>
</protein>
<proteinExistence type="predicted"/>